<reference evidence="8 9" key="1">
    <citation type="journal article" date="2015" name="Genome Announc.">
        <title>Expanding the biotechnology potential of lactobacilli through comparative genomics of 213 strains and associated genera.</title>
        <authorList>
            <person name="Sun Z."/>
            <person name="Harris H.M."/>
            <person name="McCann A."/>
            <person name="Guo C."/>
            <person name="Argimon S."/>
            <person name="Zhang W."/>
            <person name="Yang X."/>
            <person name="Jeffery I.B."/>
            <person name="Cooney J.C."/>
            <person name="Kagawa T.F."/>
            <person name="Liu W."/>
            <person name="Song Y."/>
            <person name="Salvetti E."/>
            <person name="Wrobel A."/>
            <person name="Rasinkangas P."/>
            <person name="Parkhill J."/>
            <person name="Rea M.C."/>
            <person name="O'Sullivan O."/>
            <person name="Ritari J."/>
            <person name="Douillard F.P."/>
            <person name="Paul Ross R."/>
            <person name="Yang R."/>
            <person name="Briner A.E."/>
            <person name="Felis G.E."/>
            <person name="de Vos W.M."/>
            <person name="Barrangou R."/>
            <person name="Klaenhammer T.R."/>
            <person name="Caufield P.W."/>
            <person name="Cui Y."/>
            <person name="Zhang H."/>
            <person name="O'Toole P.W."/>
        </authorList>
    </citation>
    <scope>NUCLEOTIDE SEQUENCE [LARGE SCALE GENOMIC DNA]</scope>
    <source>
        <strain evidence="8 9">DSM 20634</strain>
    </source>
</reference>
<gene>
    <name evidence="8" type="ORF">FC26_GL000873</name>
</gene>
<proteinExistence type="predicted"/>
<dbReference type="GO" id="GO:0008803">
    <property type="term" value="F:bis(5'-nucleosyl)-tetraphosphatase (symmetrical) activity"/>
    <property type="evidence" value="ECO:0007669"/>
    <property type="project" value="UniProtKB-EC"/>
</dbReference>
<dbReference type="PATRIC" id="fig|1423813.3.peg.894"/>
<dbReference type="InterPro" id="IPR006674">
    <property type="entry name" value="HD_domain"/>
</dbReference>
<evidence type="ECO:0000256" key="1">
    <source>
        <dbReference type="ARBA" id="ARBA00012506"/>
    </source>
</evidence>
<evidence type="ECO:0000259" key="7">
    <source>
        <dbReference type="SMART" id="SM00471"/>
    </source>
</evidence>
<dbReference type="InterPro" id="IPR005249">
    <property type="entry name" value="YqeK"/>
</dbReference>
<keyword evidence="2" id="KW-0479">Metal-binding</keyword>
<dbReference type="NCBIfam" id="TIGR00488">
    <property type="entry name" value="bis(5'-nucleosyl)-tetraphosphatase (symmetrical) YqeK"/>
    <property type="match status" value="1"/>
</dbReference>
<comment type="caution">
    <text evidence="8">The sequence shown here is derived from an EMBL/GenBank/DDBJ whole genome shotgun (WGS) entry which is preliminary data.</text>
</comment>
<sequence length="192" mass="21944">MSRQELLEILRNHLREARFQHVQRVESTAIELAKQNNVNVEKASIAGLIHDYAKQRPDTDFKMVIIKKKMDPELLKYGNAIWHGFVGAEMIKDELHVWDEDILNAVRHHTTGAALMSPLEQVIYMADYIEPGRQFDGVDKARKVTKASLTDGVAFQTKQTLQYLIENDRLVYPKTIETYNAWVAGHGGKDGK</sequence>
<keyword evidence="4" id="KW-0378">Hydrolase</keyword>
<accession>A0A0R2AD18</accession>
<dbReference type="STRING" id="1423813.FC26_GL000873"/>
<name>A0A0R2AD18_9LACO</name>
<dbReference type="PANTHER" id="PTHR35795">
    <property type="entry name" value="SLR1885 PROTEIN"/>
    <property type="match status" value="1"/>
</dbReference>
<keyword evidence="3" id="KW-0547">Nucleotide-binding</keyword>
<dbReference type="Proteomes" id="UP000051733">
    <property type="component" value="Unassembled WGS sequence"/>
</dbReference>
<comment type="catalytic activity">
    <reaction evidence="6">
        <text>P(1),P(4)-bis(5'-adenosyl) tetraphosphate + H2O = 2 ADP + 2 H(+)</text>
        <dbReference type="Rhea" id="RHEA:24252"/>
        <dbReference type="ChEBI" id="CHEBI:15377"/>
        <dbReference type="ChEBI" id="CHEBI:15378"/>
        <dbReference type="ChEBI" id="CHEBI:58141"/>
        <dbReference type="ChEBI" id="CHEBI:456216"/>
        <dbReference type="EC" id="3.6.1.41"/>
    </reaction>
</comment>
<dbReference type="GO" id="GO:0000166">
    <property type="term" value="F:nucleotide binding"/>
    <property type="evidence" value="ECO:0007669"/>
    <property type="project" value="UniProtKB-KW"/>
</dbReference>
<dbReference type="SMART" id="SM00471">
    <property type="entry name" value="HDc"/>
    <property type="match status" value="1"/>
</dbReference>
<dbReference type="EC" id="3.6.1.41" evidence="1"/>
<keyword evidence="5" id="KW-0408">Iron</keyword>
<feature type="domain" description="HD/PDEase" evidence="7">
    <location>
        <begin position="14"/>
        <end position="141"/>
    </location>
</feature>
<dbReference type="OrthoDB" id="9782134at2"/>
<evidence type="ECO:0000256" key="2">
    <source>
        <dbReference type="ARBA" id="ARBA00022723"/>
    </source>
</evidence>
<dbReference type="Pfam" id="PF01966">
    <property type="entry name" value="HD"/>
    <property type="match status" value="1"/>
</dbReference>
<evidence type="ECO:0000256" key="6">
    <source>
        <dbReference type="ARBA" id="ARBA00049417"/>
    </source>
</evidence>
<dbReference type="InterPro" id="IPR051094">
    <property type="entry name" value="Diverse_Catalytic_Enzymes"/>
</dbReference>
<protein>
    <recommendedName>
        <fullName evidence="1">bis(5'-nucleosyl)-tetraphosphatase (symmetrical)</fullName>
        <ecNumber evidence="1">3.6.1.41</ecNumber>
    </recommendedName>
</protein>
<dbReference type="CDD" id="cd00077">
    <property type="entry name" value="HDc"/>
    <property type="match status" value="1"/>
</dbReference>
<organism evidence="8 9">
    <name type="scientific">Paucilactobacillus vaccinostercus DSM 20634</name>
    <dbReference type="NCBI Taxonomy" id="1423813"/>
    <lineage>
        <taxon>Bacteria</taxon>
        <taxon>Bacillati</taxon>
        <taxon>Bacillota</taxon>
        <taxon>Bacilli</taxon>
        <taxon>Lactobacillales</taxon>
        <taxon>Lactobacillaceae</taxon>
        <taxon>Paucilactobacillus</taxon>
    </lineage>
</organism>
<dbReference type="EMBL" id="AYYY01000011">
    <property type="protein sequence ID" value="KRM62139.1"/>
    <property type="molecule type" value="Genomic_DNA"/>
</dbReference>
<dbReference type="AlphaFoldDB" id="A0A0R2AD18"/>
<dbReference type="GO" id="GO:0046872">
    <property type="term" value="F:metal ion binding"/>
    <property type="evidence" value="ECO:0007669"/>
    <property type="project" value="UniProtKB-KW"/>
</dbReference>
<dbReference type="InterPro" id="IPR003607">
    <property type="entry name" value="HD/PDEase_dom"/>
</dbReference>
<dbReference type="SUPFAM" id="SSF109604">
    <property type="entry name" value="HD-domain/PDEase-like"/>
    <property type="match status" value="1"/>
</dbReference>
<evidence type="ECO:0000313" key="9">
    <source>
        <dbReference type="Proteomes" id="UP000051733"/>
    </source>
</evidence>
<dbReference type="PANTHER" id="PTHR35795:SF1">
    <property type="entry name" value="BIS(5'-NUCLEOSYL)-TETRAPHOSPHATASE, SYMMETRICAL"/>
    <property type="match status" value="1"/>
</dbReference>
<keyword evidence="9" id="KW-1185">Reference proteome</keyword>
<evidence type="ECO:0000256" key="5">
    <source>
        <dbReference type="ARBA" id="ARBA00023004"/>
    </source>
</evidence>
<evidence type="ECO:0000256" key="4">
    <source>
        <dbReference type="ARBA" id="ARBA00022801"/>
    </source>
</evidence>
<dbReference type="RefSeq" id="WP_057777857.1">
    <property type="nucleotide sequence ID" value="NZ_AYYY01000011.1"/>
</dbReference>
<evidence type="ECO:0000256" key="3">
    <source>
        <dbReference type="ARBA" id="ARBA00022741"/>
    </source>
</evidence>
<dbReference type="Gene3D" id="1.10.3210.10">
    <property type="entry name" value="Hypothetical protein af1432"/>
    <property type="match status" value="1"/>
</dbReference>
<evidence type="ECO:0000313" key="8">
    <source>
        <dbReference type="EMBL" id="KRM62139.1"/>
    </source>
</evidence>